<dbReference type="GO" id="GO:0046983">
    <property type="term" value="F:protein dimerization activity"/>
    <property type="evidence" value="ECO:0007669"/>
    <property type="project" value="InterPro"/>
</dbReference>
<proteinExistence type="predicted"/>
<dbReference type="InterPro" id="IPR036890">
    <property type="entry name" value="HATPase_C_sf"/>
</dbReference>
<feature type="transmembrane region" description="Helical" evidence="4">
    <location>
        <begin position="198"/>
        <end position="219"/>
    </location>
</feature>
<dbReference type="GO" id="GO:0000155">
    <property type="term" value="F:phosphorelay sensor kinase activity"/>
    <property type="evidence" value="ECO:0007669"/>
    <property type="project" value="InterPro"/>
</dbReference>
<protein>
    <submittedName>
        <fullName evidence="6">Histidine kinase</fullName>
    </submittedName>
</protein>
<dbReference type="Proteomes" id="UP000430634">
    <property type="component" value="Unassembled WGS sequence"/>
</dbReference>
<dbReference type="AlphaFoldDB" id="A0A6I3SW64"/>
<keyword evidence="1" id="KW-0808">Transferase</keyword>
<dbReference type="OrthoDB" id="9797605at2"/>
<evidence type="ECO:0000313" key="6">
    <source>
        <dbReference type="EMBL" id="MTV52512.1"/>
    </source>
</evidence>
<comment type="caution">
    <text evidence="6">The sequence shown here is derived from an EMBL/GenBank/DDBJ whole genome shotgun (WGS) entry which is preliminary data.</text>
</comment>
<feature type="transmembrane region" description="Helical" evidence="4">
    <location>
        <begin position="131"/>
        <end position="158"/>
    </location>
</feature>
<reference evidence="6 7" key="1">
    <citation type="submission" date="2019-11" db="EMBL/GenBank/DDBJ databases">
        <title>Type strains purchased from KCTC, JCM and DSMZ.</title>
        <authorList>
            <person name="Lu H."/>
        </authorList>
    </citation>
    <scope>NUCLEOTIDE SEQUENCE [LARGE SCALE GENOMIC DNA]</scope>
    <source>
        <strain evidence="6 7">KCTC 52429</strain>
    </source>
</reference>
<name>A0A6I3SW64_9BURK</name>
<feature type="transmembrane region" description="Helical" evidence="4">
    <location>
        <begin position="93"/>
        <end position="119"/>
    </location>
</feature>
<evidence type="ECO:0000256" key="3">
    <source>
        <dbReference type="ARBA" id="ARBA00023012"/>
    </source>
</evidence>
<feature type="transmembrane region" description="Helical" evidence="4">
    <location>
        <begin position="164"/>
        <end position="186"/>
    </location>
</feature>
<dbReference type="InterPro" id="IPR050482">
    <property type="entry name" value="Sensor_HK_TwoCompSys"/>
</dbReference>
<evidence type="ECO:0000256" key="2">
    <source>
        <dbReference type="ARBA" id="ARBA00022777"/>
    </source>
</evidence>
<organism evidence="6 7">
    <name type="scientific">Pseudoduganella buxea</name>
    <dbReference type="NCBI Taxonomy" id="1949069"/>
    <lineage>
        <taxon>Bacteria</taxon>
        <taxon>Pseudomonadati</taxon>
        <taxon>Pseudomonadota</taxon>
        <taxon>Betaproteobacteria</taxon>
        <taxon>Burkholderiales</taxon>
        <taxon>Oxalobacteraceae</taxon>
        <taxon>Telluria group</taxon>
        <taxon>Pseudoduganella</taxon>
    </lineage>
</organism>
<dbReference type="CDD" id="cd16917">
    <property type="entry name" value="HATPase_UhpB-NarQ-NarX-like"/>
    <property type="match status" value="1"/>
</dbReference>
<dbReference type="SUPFAM" id="SSF55874">
    <property type="entry name" value="ATPase domain of HSP90 chaperone/DNA topoisomerase II/histidine kinase"/>
    <property type="match status" value="1"/>
</dbReference>
<dbReference type="Pfam" id="PF07730">
    <property type="entry name" value="HisKA_3"/>
    <property type="match status" value="1"/>
</dbReference>
<feature type="domain" description="Signal transduction histidine kinase subgroup 3 dimerisation and phosphoacceptor" evidence="5">
    <location>
        <begin position="250"/>
        <end position="314"/>
    </location>
</feature>
<keyword evidence="4" id="KW-0472">Membrane</keyword>
<sequence>MTNGTACIGRCWHTMPIPPIARSTMPAPHRIFNLPPWSFAVATAALFSSLHIAAILASGAGHTPLHNPVGLAVLSVTTWGSGAPVTGRDAAPLLAAFVPYALAKAVLVGLMTVCVAGACRTAAPGRRTAMLAGQLACVTVLDALPLHVLLAAQLAMLLPLRAGLAWLAAQYLLGVLVDVFLVLDMAGRVKASPQWSMLAYLSLERTVLAAAFLFGRLVLRERRMRLALASAHAQILATQSLLGETVRGAERMRIARDLHDTMGHHLTALNLHLDLATRQAGAAGAPPASLATARQIGTSLLAQVRGVVSQTRQDQSVDLAEAVRMLCAGLPTLRTELHIDAAASLHPATVAHALFCCIQEAVTNTLRHAGASRLTVELTSVGNMTVARIADDGHGRPATEGNGLRGMRERLAEVGGELHRPAAPRGFVLELRVPRAGVPA</sequence>
<keyword evidence="4" id="KW-0812">Transmembrane</keyword>
<dbReference type="GO" id="GO:0016020">
    <property type="term" value="C:membrane"/>
    <property type="evidence" value="ECO:0007669"/>
    <property type="project" value="InterPro"/>
</dbReference>
<dbReference type="Gene3D" id="3.30.565.10">
    <property type="entry name" value="Histidine kinase-like ATPase, C-terminal domain"/>
    <property type="match status" value="1"/>
</dbReference>
<evidence type="ECO:0000256" key="1">
    <source>
        <dbReference type="ARBA" id="ARBA00022679"/>
    </source>
</evidence>
<dbReference type="PANTHER" id="PTHR24421">
    <property type="entry name" value="NITRATE/NITRITE SENSOR PROTEIN NARX-RELATED"/>
    <property type="match status" value="1"/>
</dbReference>
<keyword evidence="4" id="KW-1133">Transmembrane helix</keyword>
<keyword evidence="2 6" id="KW-0418">Kinase</keyword>
<dbReference type="Gene3D" id="1.20.5.1930">
    <property type="match status" value="1"/>
</dbReference>
<keyword evidence="3" id="KW-0902">Two-component regulatory system</keyword>
<dbReference type="EMBL" id="WNKZ01000013">
    <property type="protein sequence ID" value="MTV52512.1"/>
    <property type="molecule type" value="Genomic_DNA"/>
</dbReference>
<evidence type="ECO:0000313" key="7">
    <source>
        <dbReference type="Proteomes" id="UP000430634"/>
    </source>
</evidence>
<evidence type="ECO:0000256" key="4">
    <source>
        <dbReference type="SAM" id="Phobius"/>
    </source>
</evidence>
<feature type="transmembrane region" description="Helical" evidence="4">
    <location>
        <begin position="37"/>
        <end position="57"/>
    </location>
</feature>
<gene>
    <name evidence="6" type="ORF">GM672_07160</name>
</gene>
<evidence type="ECO:0000259" key="5">
    <source>
        <dbReference type="Pfam" id="PF07730"/>
    </source>
</evidence>
<dbReference type="InterPro" id="IPR011712">
    <property type="entry name" value="Sig_transdc_His_kin_sub3_dim/P"/>
</dbReference>
<dbReference type="PANTHER" id="PTHR24421:SF59">
    <property type="entry name" value="OXYGEN SENSOR HISTIDINE KINASE NREB"/>
    <property type="match status" value="1"/>
</dbReference>
<accession>A0A6I3SW64</accession>